<dbReference type="Pfam" id="PF05119">
    <property type="entry name" value="Terminase_4"/>
    <property type="match status" value="1"/>
</dbReference>
<dbReference type="EMBL" id="JAGYPM010000003">
    <property type="protein sequence ID" value="MBS4191754.1"/>
    <property type="molecule type" value="Genomic_DNA"/>
</dbReference>
<dbReference type="NCBIfam" id="TIGR01558">
    <property type="entry name" value="sm_term_P27"/>
    <property type="match status" value="1"/>
</dbReference>
<gene>
    <name evidence="1" type="ORF">KHA94_16310</name>
</gene>
<keyword evidence="2" id="KW-1185">Reference proteome</keyword>
<comment type="caution">
    <text evidence="1">The sequence shown here is derived from an EMBL/GenBank/DDBJ whole genome shotgun (WGS) entry which is preliminary data.</text>
</comment>
<dbReference type="Proteomes" id="UP000681027">
    <property type="component" value="Unassembled WGS sequence"/>
</dbReference>
<evidence type="ECO:0000313" key="2">
    <source>
        <dbReference type="Proteomes" id="UP000681027"/>
    </source>
</evidence>
<accession>A0ABS5NVA6</accession>
<dbReference type="RefSeq" id="WP_213103165.1">
    <property type="nucleotide sequence ID" value="NZ_JAGYPM010000003.1"/>
</dbReference>
<name>A0ABS5NVA6_9BACI</name>
<proteinExistence type="predicted"/>
<organism evidence="1 2">
    <name type="scientific">Cytobacillus citreus</name>
    <dbReference type="NCBI Taxonomy" id="2833586"/>
    <lineage>
        <taxon>Bacteria</taxon>
        <taxon>Bacillati</taxon>
        <taxon>Bacillota</taxon>
        <taxon>Bacilli</taxon>
        <taxon>Bacillales</taxon>
        <taxon>Bacillaceae</taxon>
        <taxon>Cytobacillus</taxon>
    </lineage>
</organism>
<protein>
    <submittedName>
        <fullName evidence="1">Phage terminase small subunit P27 family</fullName>
    </submittedName>
</protein>
<dbReference type="InterPro" id="IPR006448">
    <property type="entry name" value="Phage_term_ssu_P27"/>
</dbReference>
<evidence type="ECO:0000313" key="1">
    <source>
        <dbReference type="EMBL" id="MBS4191754.1"/>
    </source>
</evidence>
<sequence length="168" mass="19099">MGRSRYPVSLLVYKGKKNLTKKEIEERQSQEVKAKTDNIKPPKYLPTKLKKEFKELASELLDIGIMSNLDVDALARFLLAKKLYLDVTEELMARNPVTTVEDPETEESVEVSSGLYSDLLINQDKLFKQCRTAASDLGLTISSRCKLVVPKNEDKKEPTEFEKKFGNV</sequence>
<reference evidence="1 2" key="1">
    <citation type="submission" date="2021-05" db="EMBL/GenBank/DDBJ databases">
        <title>Novel Bacillus species.</title>
        <authorList>
            <person name="Liu G."/>
        </authorList>
    </citation>
    <scope>NUCLEOTIDE SEQUENCE [LARGE SCALE GENOMIC DNA]</scope>
    <source>
        <strain evidence="1 2">FJAT-49705</strain>
    </source>
</reference>